<evidence type="ECO:0000313" key="2">
    <source>
        <dbReference type="EMBL" id="CAD8775083.1"/>
    </source>
</evidence>
<dbReference type="EMBL" id="HBFM01017826">
    <property type="protein sequence ID" value="CAD8775083.1"/>
    <property type="molecule type" value="Transcribed_RNA"/>
</dbReference>
<sequence>MSYYPDLSVNNNDNRVSHDSNANTVGAISRPLSGVHQSDPSIRSSRPRAPKHLRALPGDPSPSPSFNETLFCPSDACAGEGREEGTGRGGRAANNYEKGSYPVYLPREGGEGGEGALPTVERPLALVSAEELMYGTEGETFVQRAMDKYQWKDLFIGTKL</sequence>
<protein>
    <submittedName>
        <fullName evidence="2">Uncharacterized protein</fullName>
    </submittedName>
</protein>
<name>A0A7S0UYV6_9CHLO</name>
<accession>A0A7S0UYV6</accession>
<proteinExistence type="predicted"/>
<feature type="compositionally biased region" description="Polar residues" evidence="1">
    <location>
        <begin position="8"/>
        <end position="26"/>
    </location>
</feature>
<dbReference type="AlphaFoldDB" id="A0A7S0UYV6"/>
<feature type="compositionally biased region" description="Basic residues" evidence="1">
    <location>
        <begin position="45"/>
        <end position="54"/>
    </location>
</feature>
<gene>
    <name evidence="2" type="ORF">PPAR00522_LOCUS11490</name>
</gene>
<feature type="region of interest" description="Disordered" evidence="1">
    <location>
        <begin position="1"/>
        <end position="98"/>
    </location>
</feature>
<feature type="compositionally biased region" description="Polar residues" evidence="1">
    <location>
        <begin position="35"/>
        <end position="44"/>
    </location>
</feature>
<organism evidence="2">
    <name type="scientific">Polytomella parva</name>
    <dbReference type="NCBI Taxonomy" id="51329"/>
    <lineage>
        <taxon>Eukaryota</taxon>
        <taxon>Viridiplantae</taxon>
        <taxon>Chlorophyta</taxon>
        <taxon>core chlorophytes</taxon>
        <taxon>Chlorophyceae</taxon>
        <taxon>CS clade</taxon>
        <taxon>Chlamydomonadales</taxon>
        <taxon>Chlamydomonadaceae</taxon>
        <taxon>Polytomella</taxon>
    </lineage>
</organism>
<reference evidence="2" key="1">
    <citation type="submission" date="2021-01" db="EMBL/GenBank/DDBJ databases">
        <authorList>
            <person name="Corre E."/>
            <person name="Pelletier E."/>
            <person name="Niang G."/>
            <person name="Scheremetjew M."/>
            <person name="Finn R."/>
            <person name="Kale V."/>
            <person name="Holt S."/>
            <person name="Cochrane G."/>
            <person name="Meng A."/>
            <person name="Brown T."/>
            <person name="Cohen L."/>
        </authorList>
    </citation>
    <scope>NUCLEOTIDE SEQUENCE</scope>
    <source>
        <strain evidence="2">SAG 63-3</strain>
    </source>
</reference>
<evidence type="ECO:0000256" key="1">
    <source>
        <dbReference type="SAM" id="MobiDB-lite"/>
    </source>
</evidence>